<accession>A0ACC0E1J7</accession>
<gene>
    <name evidence="1" type="ORF">MJO28_012466</name>
</gene>
<sequence length="197" mass="22807">MKPSRHNSLHWRSSHSSRGKHDIFHGHPYHGHPYACTPTLNCIFEVSPSPSHSQVSKIMQQTGLKRKQITSWFWRKRKESIDPDNIEHAQFPRQSSSVHHDQTTAPTSSLARSTIRYGKPRDKQNKEYRPPSYVQVKQRSSRNPSSDLNHRSSSQPHKATDFRVDLCDMNLLRVRKGGRILVCCGLPSLSRMIRPYF</sequence>
<keyword evidence="2" id="KW-1185">Reference proteome</keyword>
<reference evidence="1 2" key="3">
    <citation type="journal article" date="2022" name="Microbiol. Spectr.">
        <title>Folding features and dynamics of 3D genome architecture in plant fungal pathogens.</title>
        <authorList>
            <person name="Xia C."/>
        </authorList>
    </citation>
    <scope>NUCLEOTIDE SEQUENCE [LARGE SCALE GENOMIC DNA]</scope>
    <source>
        <strain evidence="1 2">93-210</strain>
    </source>
</reference>
<proteinExistence type="predicted"/>
<reference evidence="2" key="1">
    <citation type="journal article" date="2018" name="BMC Genomics">
        <title>Genomic insights into host adaptation between the wheat stripe rust pathogen (Puccinia striiformis f. sp. tritici) and the barley stripe rust pathogen (Puccinia striiformis f. sp. hordei).</title>
        <authorList>
            <person name="Xia C."/>
            <person name="Wang M."/>
            <person name="Yin C."/>
            <person name="Cornejo O.E."/>
            <person name="Hulbert S.H."/>
            <person name="Chen X."/>
        </authorList>
    </citation>
    <scope>NUCLEOTIDE SEQUENCE [LARGE SCALE GENOMIC DNA]</scope>
    <source>
        <strain evidence="2">93-210</strain>
    </source>
</reference>
<dbReference type="Proteomes" id="UP001060170">
    <property type="component" value="Chromosome 12"/>
</dbReference>
<dbReference type="EMBL" id="CM045876">
    <property type="protein sequence ID" value="KAI7942439.1"/>
    <property type="molecule type" value="Genomic_DNA"/>
</dbReference>
<comment type="caution">
    <text evidence="1">The sequence shown here is derived from an EMBL/GenBank/DDBJ whole genome shotgun (WGS) entry which is preliminary data.</text>
</comment>
<organism evidence="1 2">
    <name type="scientific">Puccinia striiformis f. sp. tritici</name>
    <dbReference type="NCBI Taxonomy" id="168172"/>
    <lineage>
        <taxon>Eukaryota</taxon>
        <taxon>Fungi</taxon>
        <taxon>Dikarya</taxon>
        <taxon>Basidiomycota</taxon>
        <taxon>Pucciniomycotina</taxon>
        <taxon>Pucciniomycetes</taxon>
        <taxon>Pucciniales</taxon>
        <taxon>Pucciniaceae</taxon>
        <taxon>Puccinia</taxon>
    </lineage>
</organism>
<name>A0ACC0E1J7_9BASI</name>
<protein>
    <submittedName>
        <fullName evidence="1">Uncharacterized protein</fullName>
    </submittedName>
</protein>
<reference evidence="2" key="2">
    <citation type="journal article" date="2018" name="Mol. Plant Microbe Interact.">
        <title>Genome sequence resources for the wheat stripe rust pathogen (Puccinia striiformis f. sp. tritici) and the barley stripe rust pathogen (Puccinia striiformis f. sp. hordei).</title>
        <authorList>
            <person name="Xia C."/>
            <person name="Wang M."/>
            <person name="Yin C."/>
            <person name="Cornejo O.E."/>
            <person name="Hulbert S.H."/>
            <person name="Chen X."/>
        </authorList>
    </citation>
    <scope>NUCLEOTIDE SEQUENCE [LARGE SCALE GENOMIC DNA]</scope>
    <source>
        <strain evidence="2">93-210</strain>
    </source>
</reference>
<evidence type="ECO:0000313" key="1">
    <source>
        <dbReference type="EMBL" id="KAI7942439.1"/>
    </source>
</evidence>
<evidence type="ECO:0000313" key="2">
    <source>
        <dbReference type="Proteomes" id="UP001060170"/>
    </source>
</evidence>